<organism evidence="21 22">
    <name type="scientific">Candidatus Methanoperedens nitratireducens</name>
    <dbReference type="NCBI Taxonomy" id="1392998"/>
    <lineage>
        <taxon>Archaea</taxon>
        <taxon>Methanobacteriati</taxon>
        <taxon>Methanobacteriota</taxon>
        <taxon>Stenosarchaea group</taxon>
        <taxon>Methanomicrobia</taxon>
        <taxon>Methanosarcinales</taxon>
        <taxon>ANME-2 cluster</taxon>
        <taxon>Candidatus Methanoperedentaceae</taxon>
        <taxon>Candidatus Methanoperedens</taxon>
    </lineage>
</organism>
<feature type="transmembrane region" description="Helical" evidence="16">
    <location>
        <begin position="21"/>
        <end position="42"/>
    </location>
</feature>
<name>A0A284VLJ1_9EURY</name>
<dbReference type="CDD" id="cd04801">
    <property type="entry name" value="CBS_pair_peptidase_M50"/>
    <property type="match status" value="1"/>
</dbReference>
<evidence type="ECO:0000256" key="12">
    <source>
        <dbReference type="ARBA" id="ARBA00023049"/>
    </source>
</evidence>
<keyword evidence="4" id="KW-0028">Amino-acid biosynthesis</keyword>
<dbReference type="SMART" id="SM00116">
    <property type="entry name" value="CBS"/>
    <property type="match status" value="2"/>
</dbReference>
<dbReference type="AlphaFoldDB" id="A0A284VLJ1"/>
<dbReference type="InterPro" id="IPR046342">
    <property type="entry name" value="CBS_dom_sf"/>
</dbReference>
<keyword evidence="22" id="KW-1185">Reference proteome</keyword>
<accession>A0A284VLJ1</accession>
<evidence type="ECO:0000256" key="5">
    <source>
        <dbReference type="ARBA" id="ARBA00022670"/>
    </source>
</evidence>
<dbReference type="EMBL" id="FZMP01000068">
    <property type="protein sequence ID" value="SNQ60083.1"/>
    <property type="molecule type" value="Genomic_DNA"/>
</dbReference>
<evidence type="ECO:0000256" key="18">
    <source>
        <dbReference type="PIRSR" id="PIRSR006404-2"/>
    </source>
</evidence>
<feature type="domain" description="CBS" evidence="20">
    <location>
        <begin position="249"/>
        <end position="304"/>
    </location>
</feature>
<evidence type="ECO:0000256" key="6">
    <source>
        <dbReference type="ARBA" id="ARBA00022692"/>
    </source>
</evidence>
<dbReference type="OrthoDB" id="12044at2157"/>
<evidence type="ECO:0000256" key="9">
    <source>
        <dbReference type="ARBA" id="ARBA00022801"/>
    </source>
</evidence>
<keyword evidence="11 16" id="KW-1133">Transmembrane helix</keyword>
<keyword evidence="12 16" id="KW-0482">Metalloprotease</keyword>
<evidence type="ECO:0000313" key="21">
    <source>
        <dbReference type="EMBL" id="SNQ60083.1"/>
    </source>
</evidence>
<feature type="binding site" evidence="18">
    <location>
        <position position="168"/>
    </location>
    <ligand>
        <name>Zn(2+)</name>
        <dbReference type="ChEBI" id="CHEBI:29105"/>
        <note>catalytic</note>
    </ligand>
</feature>
<evidence type="ECO:0000256" key="15">
    <source>
        <dbReference type="ARBA" id="ARBA00023167"/>
    </source>
</evidence>
<dbReference type="GO" id="GO:0006508">
    <property type="term" value="P:proteolysis"/>
    <property type="evidence" value="ECO:0007669"/>
    <property type="project" value="UniProtKB-KW"/>
</dbReference>
<evidence type="ECO:0000256" key="17">
    <source>
        <dbReference type="PIRSR" id="PIRSR006404-1"/>
    </source>
</evidence>
<dbReference type="PANTHER" id="PTHR39188">
    <property type="entry name" value="MEMBRANE-ASSOCIATED ZINC METALLOPROTEASE M50B"/>
    <property type="match status" value="1"/>
</dbReference>
<feature type="transmembrane region" description="Helical" evidence="16">
    <location>
        <begin position="48"/>
        <end position="68"/>
    </location>
</feature>
<keyword evidence="10 16" id="KW-0862">Zinc</keyword>
<evidence type="ECO:0000256" key="2">
    <source>
        <dbReference type="ARBA" id="ARBA00007931"/>
    </source>
</evidence>
<gene>
    <name evidence="21" type="ORF">MNV_160003</name>
</gene>
<protein>
    <recommendedName>
        <fullName evidence="16">Zinc metalloprotease</fullName>
    </recommendedName>
</protein>
<keyword evidence="9 16" id="KW-0378">Hydrolase</keyword>
<feature type="domain" description="CBS" evidence="20">
    <location>
        <begin position="311"/>
        <end position="364"/>
    </location>
</feature>
<keyword evidence="14 16" id="KW-0472">Membrane</keyword>
<evidence type="ECO:0000313" key="22">
    <source>
        <dbReference type="Proteomes" id="UP000218615"/>
    </source>
</evidence>
<evidence type="ECO:0000256" key="8">
    <source>
        <dbReference type="ARBA" id="ARBA00022737"/>
    </source>
</evidence>
<dbReference type="GO" id="GO:0046872">
    <property type="term" value="F:metal ion binding"/>
    <property type="evidence" value="ECO:0007669"/>
    <property type="project" value="UniProtKB-UniRule"/>
</dbReference>
<dbReference type="Pfam" id="PF02163">
    <property type="entry name" value="Peptidase_M50"/>
    <property type="match status" value="2"/>
</dbReference>
<keyword evidence="3 16" id="KW-1003">Cell membrane</keyword>
<dbReference type="RefSeq" id="WP_096204344.1">
    <property type="nucleotide sequence ID" value="NZ_FZMP01000068.1"/>
</dbReference>
<dbReference type="SUPFAM" id="SSF54631">
    <property type="entry name" value="CBS-domain pair"/>
    <property type="match status" value="1"/>
</dbReference>
<keyword evidence="8" id="KW-0677">Repeat</keyword>
<evidence type="ECO:0000259" key="20">
    <source>
        <dbReference type="PROSITE" id="PS51371"/>
    </source>
</evidence>
<comment type="subcellular location">
    <subcellularLocation>
        <location evidence="1 16">Cell membrane</location>
        <topology evidence="1 16">Multi-pass membrane protein</topology>
    </subcellularLocation>
</comment>
<dbReference type="STRING" id="1392998.ANME2D_03080"/>
<dbReference type="InterPro" id="IPR016483">
    <property type="entry name" value="UCP006404_Pept_M50_CBS"/>
</dbReference>
<feature type="active site" evidence="17">
    <location>
        <position position="69"/>
    </location>
</feature>
<proteinExistence type="inferred from homology"/>
<dbReference type="PIRSF" id="PIRSF006404">
    <property type="entry name" value="UCP006404_Pept_M50_CBS"/>
    <property type="match status" value="1"/>
</dbReference>
<evidence type="ECO:0000256" key="10">
    <source>
        <dbReference type="ARBA" id="ARBA00022833"/>
    </source>
</evidence>
<evidence type="ECO:0000256" key="7">
    <source>
        <dbReference type="ARBA" id="ARBA00022723"/>
    </source>
</evidence>
<dbReference type="GO" id="GO:0009086">
    <property type="term" value="P:methionine biosynthetic process"/>
    <property type="evidence" value="ECO:0007669"/>
    <property type="project" value="UniProtKB-KW"/>
</dbReference>
<evidence type="ECO:0000256" key="4">
    <source>
        <dbReference type="ARBA" id="ARBA00022605"/>
    </source>
</evidence>
<dbReference type="PROSITE" id="PS51371">
    <property type="entry name" value="CBS"/>
    <property type="match status" value="2"/>
</dbReference>
<evidence type="ECO:0000256" key="11">
    <source>
        <dbReference type="ARBA" id="ARBA00022989"/>
    </source>
</evidence>
<sequence>MSTSIQIGRLMGIPIRLHITFLLILPVFAWIFASNTPMFGFADVMPVSLRYALALSTAILLFTCVLLHELGHSYIALKHGSKIQSITLFLFGGVSSMEEIPRNPKVEFKMAFAGPAVSLLIGTVLLIIYELFRPASLPSDPYLRLIWIIGYINITLFVFNIIPAFPMDGGRLLRSWLAGRMPYIKATQAAAGIGKMFAILMGIFGFLTAAIGGFWFILIAFFIYIGASEEEKSTAVNVILEGVKIKDIMSGDVKTVNSGMSVEELVEIMFRLKHMGYPVVDNGELNGIVTFTDVLKVPKEERKNVKVSQIMTKELITSKEDDDAVNALKLMATNNIGRVIVKDDKKITGIVSRTDILRAVQLLE</sequence>
<dbReference type="InterPro" id="IPR000644">
    <property type="entry name" value="CBS_dom"/>
</dbReference>
<keyword evidence="7 16" id="KW-0479">Metal-binding</keyword>
<feature type="transmembrane region" description="Helical" evidence="16">
    <location>
        <begin position="110"/>
        <end position="132"/>
    </location>
</feature>
<dbReference type="CDD" id="cd06164">
    <property type="entry name" value="S2P-M50_SpoIVFB_CBS"/>
    <property type="match status" value="1"/>
</dbReference>
<evidence type="ECO:0000256" key="14">
    <source>
        <dbReference type="ARBA" id="ARBA00023136"/>
    </source>
</evidence>
<feature type="transmembrane region" description="Helical" evidence="16">
    <location>
        <begin position="197"/>
        <end position="225"/>
    </location>
</feature>
<evidence type="ECO:0000256" key="1">
    <source>
        <dbReference type="ARBA" id="ARBA00004651"/>
    </source>
</evidence>
<feature type="binding site" evidence="18">
    <location>
        <position position="68"/>
    </location>
    <ligand>
        <name>Zn(2+)</name>
        <dbReference type="ChEBI" id="CHEBI:29105"/>
        <note>catalytic</note>
    </ligand>
</feature>
<evidence type="ECO:0000256" key="3">
    <source>
        <dbReference type="ARBA" id="ARBA00022475"/>
    </source>
</evidence>
<dbReference type="InterPro" id="IPR008915">
    <property type="entry name" value="Peptidase_M50"/>
</dbReference>
<evidence type="ECO:0000256" key="16">
    <source>
        <dbReference type="PIRNR" id="PIRNR006404"/>
    </source>
</evidence>
<feature type="transmembrane region" description="Helical" evidence="16">
    <location>
        <begin position="144"/>
        <end position="165"/>
    </location>
</feature>
<dbReference type="PANTHER" id="PTHR39188:SF3">
    <property type="entry name" value="STAGE IV SPORULATION PROTEIN FB"/>
    <property type="match status" value="1"/>
</dbReference>
<dbReference type="GO" id="GO:0008237">
    <property type="term" value="F:metallopeptidase activity"/>
    <property type="evidence" value="ECO:0007669"/>
    <property type="project" value="UniProtKB-UniRule"/>
</dbReference>
<keyword evidence="13 19" id="KW-0129">CBS domain</keyword>
<keyword evidence="6 16" id="KW-0812">Transmembrane</keyword>
<comment type="similarity">
    <text evidence="2 16">Belongs to the peptidase M50B family.</text>
</comment>
<dbReference type="Gene3D" id="3.10.580.10">
    <property type="entry name" value="CBS-domain"/>
    <property type="match status" value="2"/>
</dbReference>
<reference evidence="22" key="1">
    <citation type="submission" date="2017-06" db="EMBL/GenBank/DDBJ databases">
        <authorList>
            <person name="Cremers G."/>
        </authorList>
    </citation>
    <scope>NUCLEOTIDE SEQUENCE [LARGE SCALE GENOMIC DNA]</scope>
</reference>
<evidence type="ECO:0000256" key="13">
    <source>
        <dbReference type="ARBA" id="ARBA00023122"/>
    </source>
</evidence>
<keyword evidence="5 16" id="KW-0645">Protease</keyword>
<dbReference type="GO" id="GO:0005886">
    <property type="term" value="C:plasma membrane"/>
    <property type="evidence" value="ECO:0007669"/>
    <property type="project" value="UniProtKB-SubCell"/>
</dbReference>
<comment type="cofactor">
    <cofactor evidence="16 18">
        <name>Zn(2+)</name>
        <dbReference type="ChEBI" id="CHEBI:29105"/>
    </cofactor>
    <text evidence="16 18">Binds 1 zinc ion per subunit.</text>
</comment>
<feature type="binding site" evidence="18">
    <location>
        <position position="72"/>
    </location>
    <ligand>
        <name>Zn(2+)</name>
        <dbReference type="ChEBI" id="CHEBI:29105"/>
        <note>catalytic</note>
    </ligand>
</feature>
<dbReference type="Proteomes" id="UP000218615">
    <property type="component" value="Unassembled WGS sequence"/>
</dbReference>
<evidence type="ECO:0000256" key="19">
    <source>
        <dbReference type="PROSITE-ProRule" id="PRU00703"/>
    </source>
</evidence>
<keyword evidence="15" id="KW-0486">Methionine biosynthesis</keyword>
<dbReference type="Pfam" id="PF00571">
    <property type="entry name" value="CBS"/>
    <property type="match status" value="2"/>
</dbReference>